<dbReference type="InterPro" id="IPR049053">
    <property type="entry name" value="AFCA-like_C"/>
</dbReference>
<gene>
    <name evidence="3" type="ORF">ABFV83_20100</name>
</gene>
<reference evidence="3" key="1">
    <citation type="submission" date="2024-06" db="EMBL/GenBank/DDBJ databases">
        <title>Lacrimispora cavernae sp. nov., a novel anaerobe isolated from bat guano pile inside a cave.</title>
        <authorList>
            <person name="Miller S.L."/>
            <person name="Lu N."/>
            <person name="King J."/>
            <person name="Sankaranarayanan K."/>
            <person name="Lawson P.A."/>
        </authorList>
    </citation>
    <scope>NUCLEOTIDE SEQUENCE</scope>
    <source>
        <strain evidence="3">BS-2</strain>
    </source>
</reference>
<proteinExistence type="predicted"/>
<feature type="domain" description="Glycosyl hydrolase family 95 catalytic" evidence="2">
    <location>
        <begin position="302"/>
        <end position="614"/>
    </location>
</feature>
<dbReference type="Pfam" id="PF21307">
    <property type="entry name" value="Glyco_hydro_95_C"/>
    <property type="match status" value="1"/>
</dbReference>
<dbReference type="EMBL" id="CP157940">
    <property type="protein sequence ID" value="XBS54064.1"/>
    <property type="molecule type" value="Genomic_DNA"/>
</dbReference>
<keyword evidence="3" id="KW-0378">Hydrolase</keyword>
<dbReference type="GO" id="GO:0004560">
    <property type="term" value="F:alpha-L-fucosidase activity"/>
    <property type="evidence" value="ECO:0007669"/>
    <property type="project" value="TreeGrafter"/>
</dbReference>
<dbReference type="InterPro" id="IPR054363">
    <property type="entry name" value="GH95_cat"/>
</dbReference>
<evidence type="ECO:0000313" key="3">
    <source>
        <dbReference type="EMBL" id="XBS54064.1"/>
    </source>
</evidence>
<feature type="domain" description="Alpha fucosidase A-like C-terminal" evidence="1">
    <location>
        <begin position="647"/>
        <end position="738"/>
    </location>
</feature>
<dbReference type="PANTHER" id="PTHR31084:SF0">
    <property type="entry name" value="ALPHA-L-FUCOSIDASE 2"/>
    <property type="match status" value="1"/>
</dbReference>
<evidence type="ECO:0000259" key="1">
    <source>
        <dbReference type="Pfam" id="PF21307"/>
    </source>
</evidence>
<dbReference type="PANTHER" id="PTHR31084">
    <property type="entry name" value="ALPHA-L-FUCOSIDASE 2"/>
    <property type="match status" value="1"/>
</dbReference>
<dbReference type="InterPro" id="IPR012341">
    <property type="entry name" value="6hp_glycosidase-like_sf"/>
</dbReference>
<dbReference type="Gene3D" id="1.50.10.10">
    <property type="match status" value="1"/>
</dbReference>
<evidence type="ECO:0000259" key="2">
    <source>
        <dbReference type="Pfam" id="PF22124"/>
    </source>
</evidence>
<dbReference type="SUPFAM" id="SSF48208">
    <property type="entry name" value="Six-hairpin glycosidases"/>
    <property type="match status" value="1"/>
</dbReference>
<name>A0AAU7PP92_9FIRM</name>
<dbReference type="Pfam" id="PF22124">
    <property type="entry name" value="Glyco_hydro_95_cat"/>
    <property type="match status" value="1"/>
</dbReference>
<dbReference type="RefSeq" id="WP_349946459.1">
    <property type="nucleotide sequence ID" value="NZ_CP157940.1"/>
</dbReference>
<dbReference type="GO" id="GO:0005975">
    <property type="term" value="P:carbohydrate metabolic process"/>
    <property type="evidence" value="ECO:0007669"/>
    <property type="project" value="InterPro"/>
</dbReference>
<accession>A0AAU7PP92</accession>
<dbReference type="AlphaFoldDB" id="A0AAU7PP92"/>
<sequence>MLREQIREFRNTLDLKAFLDSYDFVWDNLKYHEGTIREIINDRIAHIPKDWGNGGLIGNGLIGANIYKNSITSMKWGIGRGDIDGPTNCPELGCLQQRLSLGDVVLEVKNPIKKESLSISLRKAEVDRVIETDKGTLKYSSIAYAKKDCIIIDAEWEGEVAFDLSYVPSHGMTLKHHAAKAHEVPERCFPPAAEQKMADNIEIYNQKILNESLSPEGQFSIALASKEAGKNHKIWYISIGFSRHGFTSEKEAEELIKQVMAIDLNEIYRSHQKHWEDFYRKSIVKLPEKYWERFYLMQLYKLGCCTRPGNLHIIDNMGVWPTLSAWPAAWWNLNVQLIYSSMQKANHLELIESLIDTLEHYDETLSENAKPLGIDDGWFIGRSAGCDMKSYMPSYEDIMEENPEHVIIFELGNITWALHCVYRYYKSTMDQDILKRFYPMLKKAANSYLRITYKKEDGKWHLPMTSSPEYPGPIDPTSNPVRDANYDLALFRWALITLIESAKKLGIDDEPLMDTWTEHLENLTDYSMDETGYTIGKDLPLTVSHRHYSHLLQFFPLHIVSEDKEAERKVIEKSIKTWMSMPEYLQGYSFTGSAAMLAALGDGNYAYKRLSGLKDFLNPNTLYTEGGGPVIETPLSANESIHYMLMQCHGGKVKIFPAMPDVWRNAEFYGLLAEGGFEISARYTDGETEFVYIKSIAGEPLIINPNFKAGFVIEPKQEMKYETLENGCYQFELKAGEDMLLIKNSR</sequence>
<dbReference type="InterPro" id="IPR008928">
    <property type="entry name" value="6-hairpin_glycosidase_sf"/>
</dbReference>
<protein>
    <submittedName>
        <fullName evidence="3">Glycoside hydrolase family 95-like protein</fullName>
    </submittedName>
</protein>
<organism evidence="3">
    <name type="scientific">Lacrimispora sp. BS-2</name>
    <dbReference type="NCBI Taxonomy" id="3151850"/>
    <lineage>
        <taxon>Bacteria</taxon>
        <taxon>Bacillati</taxon>
        <taxon>Bacillota</taxon>
        <taxon>Clostridia</taxon>
        <taxon>Lachnospirales</taxon>
        <taxon>Lachnospiraceae</taxon>
        <taxon>Lacrimispora</taxon>
    </lineage>
</organism>